<dbReference type="InterPro" id="IPR014729">
    <property type="entry name" value="Rossmann-like_a/b/a_fold"/>
</dbReference>
<organism evidence="12 13">
    <name type="scientific">Pseudoclavibacter endophyticus</name>
    <dbReference type="NCBI Taxonomy" id="1778590"/>
    <lineage>
        <taxon>Bacteria</taxon>
        <taxon>Bacillati</taxon>
        <taxon>Actinomycetota</taxon>
        <taxon>Actinomycetes</taxon>
        <taxon>Micrococcales</taxon>
        <taxon>Microbacteriaceae</taxon>
        <taxon>Pseudoclavibacter</taxon>
    </lineage>
</organism>
<dbReference type="EC" id="6.3.1.13" evidence="10"/>
<evidence type="ECO:0000256" key="7">
    <source>
        <dbReference type="ARBA" id="ARBA00022833"/>
    </source>
</evidence>
<evidence type="ECO:0000256" key="9">
    <source>
        <dbReference type="ARBA" id="ARBA00048350"/>
    </source>
</evidence>
<feature type="short sequence motif" description="'KMSKS' region" evidence="10">
    <location>
        <begin position="305"/>
        <end position="309"/>
    </location>
</feature>
<evidence type="ECO:0000259" key="11">
    <source>
        <dbReference type="Pfam" id="PF01406"/>
    </source>
</evidence>
<keyword evidence="6 10" id="KW-0547">Nucleotide-binding</keyword>
<comment type="caution">
    <text evidence="12">The sequence shown here is derived from an EMBL/GenBank/DDBJ whole genome shotgun (WGS) entry which is preliminary data.</text>
</comment>
<accession>A0A6H9WUL5</accession>
<protein>
    <recommendedName>
        <fullName evidence="10">L-cysteine:1D-myo-inositol 2-amino-2-deoxy-alpha-D-glucopyranoside ligase</fullName>
        <shortName evidence="10">L-Cys:GlcN-Ins ligase</shortName>
        <ecNumber evidence="10">6.3.1.13</ecNumber>
    </recommendedName>
    <alternativeName>
        <fullName evidence="10">Mycothiol ligase</fullName>
        <shortName evidence="10">MSH ligase</shortName>
    </alternativeName>
</protein>
<evidence type="ECO:0000256" key="4">
    <source>
        <dbReference type="ARBA" id="ARBA00022598"/>
    </source>
</evidence>
<dbReference type="SUPFAM" id="SSF52374">
    <property type="entry name" value="Nucleotidylyl transferase"/>
    <property type="match status" value="1"/>
</dbReference>
<feature type="binding site" evidence="10">
    <location>
        <position position="248"/>
    </location>
    <ligand>
        <name>Zn(2+)</name>
        <dbReference type="ChEBI" id="CHEBI:29105"/>
    </ligand>
</feature>
<comment type="catalytic activity">
    <reaction evidence="9 10">
        <text>1D-myo-inositol 2-amino-2-deoxy-alpha-D-glucopyranoside + L-cysteine + ATP = 1D-myo-inositol 2-(L-cysteinylamino)-2-deoxy-alpha-D-glucopyranoside + AMP + diphosphate + H(+)</text>
        <dbReference type="Rhea" id="RHEA:26176"/>
        <dbReference type="ChEBI" id="CHEBI:15378"/>
        <dbReference type="ChEBI" id="CHEBI:30616"/>
        <dbReference type="ChEBI" id="CHEBI:33019"/>
        <dbReference type="ChEBI" id="CHEBI:35235"/>
        <dbReference type="ChEBI" id="CHEBI:58886"/>
        <dbReference type="ChEBI" id="CHEBI:58887"/>
        <dbReference type="ChEBI" id="CHEBI:456215"/>
        <dbReference type="EC" id="6.3.1.13"/>
    </reaction>
</comment>
<evidence type="ECO:0000256" key="3">
    <source>
        <dbReference type="ARBA" id="ARBA00011245"/>
    </source>
</evidence>
<dbReference type="GO" id="GO:0035446">
    <property type="term" value="F:cysteine-glucosaminylinositol ligase activity"/>
    <property type="evidence" value="ECO:0007669"/>
    <property type="project" value="UniProtKB-UniRule"/>
</dbReference>
<feature type="domain" description="tRNA synthetases class I catalytic" evidence="11">
    <location>
        <begin position="32"/>
        <end position="353"/>
    </location>
</feature>
<dbReference type="InterPro" id="IPR032678">
    <property type="entry name" value="tRNA-synt_1_cat_dom"/>
</dbReference>
<dbReference type="InterPro" id="IPR017812">
    <property type="entry name" value="Mycothiol_ligase_MshC"/>
</dbReference>
<dbReference type="GO" id="GO:0010125">
    <property type="term" value="P:mycothiol biosynthetic process"/>
    <property type="evidence" value="ECO:0007669"/>
    <property type="project" value="UniProtKB-UniRule"/>
</dbReference>
<feature type="binding site" evidence="10">
    <location>
        <position position="273"/>
    </location>
    <ligand>
        <name>Zn(2+)</name>
        <dbReference type="ChEBI" id="CHEBI:29105"/>
    </ligand>
</feature>
<dbReference type="Pfam" id="PF01406">
    <property type="entry name" value="tRNA-synt_1e"/>
    <property type="match status" value="1"/>
</dbReference>
<sequence length="442" mass="47837">MKSVPSWPAPEVPEVAGPGVPVSLFNTATGVVEPVHPEEARLYVCGITPYDATHLGHAATYVAFDTLGRAWRDAGVPVLYAQNITDVDDPLLERAATSGRDWRDIAQEQTDLFREDMRALRIVPPDVYVRVQDVIDETADAVSRMLENGTAYRVAIGSDASPAPVDQHAADIYFDVRAAERLTPWTLGESSRYSPERMAESFREFGGDPDRDGKRDPYDPLLWRAARAGEPSWPTPVGAGRPGWHVECAVIATGTLGVTVTVQAGGRDLTFPHHELSAAHASAMTGEPFAKHYAHAGLVAYQGTKMSKSLGNLVLVSKLTADGHDPAAIRLAILRHHYRDDWEWSDTGLAAAEEQLRRWRAHANEVRDRAAADGTAASAAESTAEIDGIDPVDSPRVTQIRRAVANDLNTPLALAHVDGWAASGDHDPAVIDLVDALLGIRL</sequence>
<comment type="function">
    <text evidence="1 10">Catalyzes the ATP-dependent condensation of GlcN-Ins and L-cysteine to form L-Cys-GlcN-Ins.</text>
</comment>
<feature type="binding site" evidence="10">
    <location>
        <position position="45"/>
    </location>
    <ligand>
        <name>Zn(2+)</name>
        <dbReference type="ChEBI" id="CHEBI:29105"/>
    </ligand>
</feature>
<dbReference type="RefSeq" id="WP_158028768.1">
    <property type="nucleotide sequence ID" value="NZ_BMHG01000001.1"/>
</dbReference>
<dbReference type="AlphaFoldDB" id="A0A6H9WUL5"/>
<evidence type="ECO:0000313" key="12">
    <source>
        <dbReference type="EMBL" id="KAB1650184.1"/>
    </source>
</evidence>
<reference evidence="12 13" key="1">
    <citation type="submission" date="2019-09" db="EMBL/GenBank/DDBJ databases">
        <title>Phylogeny of genus Pseudoclavibacter and closely related genus.</title>
        <authorList>
            <person name="Li Y."/>
        </authorList>
    </citation>
    <scope>NUCLEOTIDE SEQUENCE [LARGE SCALE GENOMIC DNA]</scope>
    <source>
        <strain evidence="12 13">EGI 60007</strain>
    </source>
</reference>
<proteinExistence type="inferred from homology"/>
<dbReference type="OrthoDB" id="9815130at2"/>
<dbReference type="Gene3D" id="3.40.50.620">
    <property type="entry name" value="HUPs"/>
    <property type="match status" value="1"/>
</dbReference>
<comment type="caution">
    <text evidence="10">Lacks conserved residue(s) required for the propagation of feature annotation.</text>
</comment>
<dbReference type="HAMAP" id="MF_01697">
    <property type="entry name" value="MshC"/>
    <property type="match status" value="1"/>
</dbReference>
<dbReference type="NCBIfam" id="TIGR03447">
    <property type="entry name" value="mycothiol_MshC"/>
    <property type="match status" value="1"/>
</dbReference>
<dbReference type="InterPro" id="IPR024909">
    <property type="entry name" value="Cys-tRNA/MSH_ligase"/>
</dbReference>
<dbReference type="PANTHER" id="PTHR10890:SF3">
    <property type="entry name" value="CYSTEINE--TRNA LIGASE, CYTOPLASMIC"/>
    <property type="match status" value="1"/>
</dbReference>
<evidence type="ECO:0000256" key="8">
    <source>
        <dbReference type="ARBA" id="ARBA00022840"/>
    </source>
</evidence>
<keyword evidence="13" id="KW-1185">Reference proteome</keyword>
<dbReference type="Proteomes" id="UP000431744">
    <property type="component" value="Unassembled WGS sequence"/>
</dbReference>
<keyword evidence="8 10" id="KW-0067">ATP-binding</keyword>
<dbReference type="GO" id="GO:0005524">
    <property type="term" value="F:ATP binding"/>
    <property type="evidence" value="ECO:0007669"/>
    <property type="project" value="UniProtKB-KW"/>
</dbReference>
<dbReference type="PANTHER" id="PTHR10890">
    <property type="entry name" value="CYSTEINYL-TRNA SYNTHETASE"/>
    <property type="match status" value="1"/>
</dbReference>
<name>A0A6H9WUL5_9MICO</name>
<dbReference type="CDD" id="cd00672">
    <property type="entry name" value="CysRS_core"/>
    <property type="match status" value="1"/>
</dbReference>
<dbReference type="EMBL" id="WBJY01000001">
    <property type="protein sequence ID" value="KAB1650184.1"/>
    <property type="molecule type" value="Genomic_DNA"/>
</dbReference>
<dbReference type="GO" id="GO:0004817">
    <property type="term" value="F:cysteine-tRNA ligase activity"/>
    <property type="evidence" value="ECO:0007669"/>
    <property type="project" value="TreeGrafter"/>
</dbReference>
<evidence type="ECO:0000256" key="2">
    <source>
        <dbReference type="ARBA" id="ARBA00007723"/>
    </source>
</evidence>
<evidence type="ECO:0000256" key="10">
    <source>
        <dbReference type="HAMAP-Rule" id="MF_01697"/>
    </source>
</evidence>
<comment type="similarity">
    <text evidence="2 10">Belongs to the class-I aminoacyl-tRNA synthetase family. MshC subfamily.</text>
</comment>
<comment type="subunit">
    <text evidence="3 10">Monomer.</text>
</comment>
<dbReference type="Gene3D" id="1.20.120.640">
    <property type="entry name" value="Anticodon-binding domain of a subclass of class I aminoacyl-tRNA synthetases"/>
    <property type="match status" value="1"/>
</dbReference>
<dbReference type="GO" id="GO:0008270">
    <property type="term" value="F:zinc ion binding"/>
    <property type="evidence" value="ECO:0007669"/>
    <property type="project" value="UniProtKB-UniRule"/>
</dbReference>
<keyword evidence="7 10" id="KW-0862">Zinc</keyword>
<evidence type="ECO:0000256" key="1">
    <source>
        <dbReference type="ARBA" id="ARBA00003679"/>
    </source>
</evidence>
<evidence type="ECO:0000256" key="5">
    <source>
        <dbReference type="ARBA" id="ARBA00022723"/>
    </source>
</evidence>
<feature type="binding site" evidence="10">
    <location>
        <begin position="45"/>
        <end position="48"/>
    </location>
    <ligand>
        <name>L-cysteinyl-5'-AMP</name>
        <dbReference type="ChEBI" id="CHEBI:144924"/>
    </ligand>
</feature>
<dbReference type="PRINTS" id="PR00983">
    <property type="entry name" value="TRNASYNTHCYS"/>
</dbReference>
<dbReference type="GO" id="GO:0006423">
    <property type="term" value="P:cysteinyl-tRNA aminoacylation"/>
    <property type="evidence" value="ECO:0007669"/>
    <property type="project" value="TreeGrafter"/>
</dbReference>
<feature type="binding site" evidence="10">
    <location>
        <begin position="266"/>
        <end position="268"/>
    </location>
    <ligand>
        <name>L-cysteinyl-5'-AMP</name>
        <dbReference type="ChEBI" id="CHEBI:144924"/>
    </ligand>
</feature>
<gene>
    <name evidence="10" type="primary">mshC</name>
    <name evidence="12" type="ORF">F8O04_08295</name>
</gene>
<feature type="binding site" evidence="10">
    <location>
        <position position="299"/>
    </location>
    <ligand>
        <name>L-cysteinyl-5'-AMP</name>
        <dbReference type="ChEBI" id="CHEBI:144924"/>
    </ligand>
</feature>
<dbReference type="GO" id="GO:0005829">
    <property type="term" value="C:cytosol"/>
    <property type="evidence" value="ECO:0007669"/>
    <property type="project" value="TreeGrafter"/>
</dbReference>
<feature type="binding site" evidence="10">
    <location>
        <begin position="83"/>
        <end position="85"/>
    </location>
    <ligand>
        <name>L-cysteinyl-5'-AMP</name>
        <dbReference type="ChEBI" id="CHEBI:144924"/>
    </ligand>
</feature>
<feature type="short sequence motif" description="'HIGH' region" evidence="10">
    <location>
        <begin position="47"/>
        <end position="57"/>
    </location>
</feature>
<keyword evidence="5 10" id="KW-0479">Metal-binding</keyword>
<keyword evidence="4 10" id="KW-0436">Ligase</keyword>
<feature type="binding site" evidence="10">
    <location>
        <position position="60"/>
    </location>
    <ligand>
        <name>L-cysteinyl-5'-AMP</name>
        <dbReference type="ChEBI" id="CHEBI:144924"/>
    </ligand>
</feature>
<feature type="binding site" evidence="10">
    <location>
        <position position="244"/>
    </location>
    <ligand>
        <name>L-cysteinyl-5'-AMP</name>
        <dbReference type="ChEBI" id="CHEBI:144924"/>
    </ligand>
</feature>
<comment type="cofactor">
    <cofactor evidence="10">
        <name>Zn(2+)</name>
        <dbReference type="ChEBI" id="CHEBI:29105"/>
    </cofactor>
    <text evidence="10">Binds 1 zinc ion per subunit.</text>
</comment>
<evidence type="ECO:0000256" key="6">
    <source>
        <dbReference type="ARBA" id="ARBA00022741"/>
    </source>
</evidence>
<evidence type="ECO:0000313" key="13">
    <source>
        <dbReference type="Proteomes" id="UP000431744"/>
    </source>
</evidence>